<evidence type="ECO:0000313" key="3">
    <source>
        <dbReference type="Proteomes" id="UP000305546"/>
    </source>
</evidence>
<evidence type="ECO:0000313" key="2">
    <source>
        <dbReference type="EMBL" id="TNC20892.1"/>
    </source>
</evidence>
<reference evidence="2 3" key="1">
    <citation type="submission" date="2019-06" db="EMBL/GenBank/DDBJ databases">
        <title>Amycolatopsis alkalitolerans sp. nov., isolated from Gastrodia elata Blume.</title>
        <authorList>
            <person name="Narsing Rao M.P."/>
            <person name="Li W.J."/>
        </authorList>
    </citation>
    <scope>NUCLEOTIDE SEQUENCE [LARGE SCALE GENOMIC DNA]</scope>
    <source>
        <strain evidence="2 3">SYSUP0005</strain>
    </source>
</reference>
<proteinExistence type="predicted"/>
<organism evidence="2 3">
    <name type="scientific">Amycolatopsis alkalitolerans</name>
    <dbReference type="NCBI Taxonomy" id="2547244"/>
    <lineage>
        <taxon>Bacteria</taxon>
        <taxon>Bacillati</taxon>
        <taxon>Actinomycetota</taxon>
        <taxon>Actinomycetes</taxon>
        <taxon>Pseudonocardiales</taxon>
        <taxon>Pseudonocardiaceae</taxon>
        <taxon>Amycolatopsis</taxon>
    </lineage>
</organism>
<evidence type="ECO:0000256" key="1">
    <source>
        <dbReference type="SAM" id="MobiDB-lite"/>
    </source>
</evidence>
<dbReference type="Proteomes" id="UP000305546">
    <property type="component" value="Unassembled WGS sequence"/>
</dbReference>
<accession>A0A5C4LTP0</accession>
<keyword evidence="3" id="KW-1185">Reference proteome</keyword>
<protein>
    <submittedName>
        <fullName evidence="2">Uncharacterized protein</fullName>
    </submittedName>
</protein>
<dbReference type="RefSeq" id="WP_139100142.1">
    <property type="nucleotide sequence ID" value="NZ_VDFW01000039.1"/>
</dbReference>
<sequence>MSAKRMPAAELRSALERAVEMLEHSRNHCHAKAAAADDYDPSRMHLLGMQDGVEIALNALHVVTRGEFGRDLDSWGEPDPMRQLGESAGAGTAGGAV</sequence>
<name>A0A5C4LTP0_9PSEU</name>
<feature type="region of interest" description="Disordered" evidence="1">
    <location>
        <begin position="71"/>
        <end position="97"/>
    </location>
</feature>
<gene>
    <name evidence="2" type="ORF">FG385_29860</name>
</gene>
<comment type="caution">
    <text evidence="2">The sequence shown here is derived from an EMBL/GenBank/DDBJ whole genome shotgun (WGS) entry which is preliminary data.</text>
</comment>
<dbReference type="EMBL" id="VDFW01000039">
    <property type="protein sequence ID" value="TNC20892.1"/>
    <property type="molecule type" value="Genomic_DNA"/>
</dbReference>
<dbReference type="AlphaFoldDB" id="A0A5C4LTP0"/>